<feature type="transmembrane region" description="Helical" evidence="9">
    <location>
        <begin position="21"/>
        <end position="41"/>
    </location>
</feature>
<feature type="transmembrane region" description="Helical" evidence="9">
    <location>
        <begin position="154"/>
        <end position="175"/>
    </location>
</feature>
<keyword evidence="11" id="KW-1185">Reference proteome</keyword>
<proteinExistence type="predicted"/>
<evidence type="ECO:0000256" key="9">
    <source>
        <dbReference type="SAM" id="Phobius"/>
    </source>
</evidence>
<keyword evidence="5" id="KW-0769">Symport</keyword>
<dbReference type="Proteomes" id="UP001499993">
    <property type="component" value="Unassembled WGS sequence"/>
</dbReference>
<feature type="region of interest" description="Disordered" evidence="8">
    <location>
        <begin position="412"/>
        <end position="454"/>
    </location>
</feature>
<evidence type="ECO:0000256" key="1">
    <source>
        <dbReference type="ARBA" id="ARBA00004651"/>
    </source>
</evidence>
<dbReference type="PANTHER" id="PTHR42865">
    <property type="entry name" value="PROTON/GLUTAMATE-ASPARTATE SYMPORTER"/>
    <property type="match status" value="1"/>
</dbReference>
<evidence type="ECO:0000256" key="6">
    <source>
        <dbReference type="ARBA" id="ARBA00022989"/>
    </source>
</evidence>
<keyword evidence="2" id="KW-0813">Transport</keyword>
<sequence length="454" mass="46270">MAEHPSRTPGRSLWRRYLDFPLIYKLAIALVAGAATGLLVGEPATALQPLGDVFLRLLQMLVMPLVVLTLIAGVSSISPARLGGIGLKALVFYLATSAVAITAGILLALAVSPGAGLAAPGQAEQSPEKAPPVTETLLNVIPENPFAALAEGNVLAVMFAAIAAGIALAFMRAGTDERVRGLGELLRRGVDAGVELVFLIVRGVLQYAPVGVFALIAVVMAETGADALLPLAKLTAVVYGGVAVQIAVYVGLMALFGIGLRRFFSAAREPMVTAFATRSSSGTLPVSTRAARRMGVDEGVYGFTLPLGATVNMDGTAIYVGAATVFVANVAGVELTVGQLLMVVLVGVLASIGTAGVPGAGLIMLSLAVTQAGLPFAPVALVAGIDAILDMVRTMCNVTGDLTGTRIIARTERGMMHEPEEAADSGRTQGAAPEERAQAASPGPAEGSAPHPPG</sequence>
<feature type="transmembrane region" description="Helical" evidence="9">
    <location>
        <begin position="196"/>
        <end position="221"/>
    </location>
</feature>
<evidence type="ECO:0000256" key="5">
    <source>
        <dbReference type="ARBA" id="ARBA00022847"/>
    </source>
</evidence>
<dbReference type="Gene3D" id="1.10.3860.10">
    <property type="entry name" value="Sodium:dicarboxylate symporter"/>
    <property type="match status" value="1"/>
</dbReference>
<dbReference type="PANTHER" id="PTHR42865:SF7">
    <property type="entry name" value="PROTON_GLUTAMATE-ASPARTATE SYMPORTER"/>
    <property type="match status" value="1"/>
</dbReference>
<dbReference type="EMBL" id="BAABIK010000007">
    <property type="protein sequence ID" value="GAA4936693.1"/>
    <property type="molecule type" value="Genomic_DNA"/>
</dbReference>
<keyword evidence="6 9" id="KW-1133">Transmembrane helix</keyword>
<organism evidence="10 11">
    <name type="scientific">Streptomonospora halophila</name>
    <dbReference type="NCBI Taxonomy" id="427369"/>
    <lineage>
        <taxon>Bacteria</taxon>
        <taxon>Bacillati</taxon>
        <taxon>Actinomycetota</taxon>
        <taxon>Actinomycetes</taxon>
        <taxon>Streptosporangiales</taxon>
        <taxon>Nocardiopsidaceae</taxon>
        <taxon>Streptomonospora</taxon>
    </lineage>
</organism>
<protein>
    <submittedName>
        <fullName evidence="10">Dicarboxylate/amino acid:cation symporter</fullName>
    </submittedName>
</protein>
<feature type="transmembrane region" description="Helical" evidence="9">
    <location>
        <begin position="236"/>
        <end position="258"/>
    </location>
</feature>
<feature type="compositionally biased region" description="Low complexity" evidence="8">
    <location>
        <begin position="438"/>
        <end position="454"/>
    </location>
</feature>
<comment type="caution">
    <text evidence="10">The sequence shown here is derived from an EMBL/GenBank/DDBJ whole genome shotgun (WGS) entry which is preliminary data.</text>
</comment>
<dbReference type="InterPro" id="IPR018107">
    <property type="entry name" value="Na-dicarboxylate_symporter_CS"/>
</dbReference>
<accession>A0ABP9GBU0</accession>
<dbReference type="SUPFAM" id="SSF118215">
    <property type="entry name" value="Proton glutamate symport protein"/>
    <property type="match status" value="1"/>
</dbReference>
<evidence type="ECO:0000256" key="8">
    <source>
        <dbReference type="SAM" id="MobiDB-lite"/>
    </source>
</evidence>
<name>A0ABP9GBU0_9ACTN</name>
<dbReference type="PROSITE" id="PS00713">
    <property type="entry name" value="NA_DICARBOXYL_SYMP_1"/>
    <property type="match status" value="1"/>
</dbReference>
<keyword evidence="3" id="KW-1003">Cell membrane</keyword>
<dbReference type="Pfam" id="PF00375">
    <property type="entry name" value="SDF"/>
    <property type="match status" value="1"/>
</dbReference>
<dbReference type="RefSeq" id="WP_345556141.1">
    <property type="nucleotide sequence ID" value="NZ_BAABIK010000007.1"/>
</dbReference>
<reference evidence="11" key="1">
    <citation type="journal article" date="2019" name="Int. J. Syst. Evol. Microbiol.">
        <title>The Global Catalogue of Microorganisms (GCM) 10K type strain sequencing project: providing services to taxonomists for standard genome sequencing and annotation.</title>
        <authorList>
            <consortium name="The Broad Institute Genomics Platform"/>
            <consortium name="The Broad Institute Genome Sequencing Center for Infectious Disease"/>
            <person name="Wu L."/>
            <person name="Ma J."/>
        </authorList>
    </citation>
    <scope>NUCLEOTIDE SEQUENCE [LARGE SCALE GENOMIC DNA]</scope>
    <source>
        <strain evidence="11">JCM 18123</strain>
    </source>
</reference>
<evidence type="ECO:0000256" key="2">
    <source>
        <dbReference type="ARBA" id="ARBA00022448"/>
    </source>
</evidence>
<feature type="transmembrane region" description="Helical" evidence="9">
    <location>
        <begin position="53"/>
        <end position="78"/>
    </location>
</feature>
<gene>
    <name evidence="10" type="ORF">GCM10023224_16960</name>
</gene>
<dbReference type="PRINTS" id="PR00173">
    <property type="entry name" value="EDTRNSPORT"/>
</dbReference>
<dbReference type="InterPro" id="IPR001991">
    <property type="entry name" value="Na-dicarboxylate_symporter"/>
</dbReference>
<evidence type="ECO:0000313" key="10">
    <source>
        <dbReference type="EMBL" id="GAA4936693.1"/>
    </source>
</evidence>
<evidence type="ECO:0000313" key="11">
    <source>
        <dbReference type="Proteomes" id="UP001499993"/>
    </source>
</evidence>
<feature type="transmembrane region" description="Helical" evidence="9">
    <location>
        <begin position="363"/>
        <end position="385"/>
    </location>
</feature>
<evidence type="ECO:0000256" key="4">
    <source>
        <dbReference type="ARBA" id="ARBA00022692"/>
    </source>
</evidence>
<evidence type="ECO:0000256" key="7">
    <source>
        <dbReference type="ARBA" id="ARBA00023136"/>
    </source>
</evidence>
<keyword evidence="7 9" id="KW-0472">Membrane</keyword>
<evidence type="ECO:0000256" key="3">
    <source>
        <dbReference type="ARBA" id="ARBA00022475"/>
    </source>
</evidence>
<comment type="subcellular location">
    <subcellularLocation>
        <location evidence="1">Cell membrane</location>
        <topology evidence="1">Multi-pass membrane protein</topology>
    </subcellularLocation>
</comment>
<dbReference type="InterPro" id="IPR036458">
    <property type="entry name" value="Na:dicarbo_symporter_sf"/>
</dbReference>
<keyword evidence="4 9" id="KW-0812">Transmembrane</keyword>
<feature type="transmembrane region" description="Helical" evidence="9">
    <location>
        <begin position="90"/>
        <end position="111"/>
    </location>
</feature>